<name>A0ABP8V6Q2_9GAMM</name>
<dbReference type="Pfam" id="PF01551">
    <property type="entry name" value="Peptidase_M23"/>
    <property type="match status" value="1"/>
</dbReference>
<evidence type="ECO:0000256" key="2">
    <source>
        <dbReference type="ARBA" id="ARBA00004196"/>
    </source>
</evidence>
<dbReference type="InterPro" id="IPR011055">
    <property type="entry name" value="Dup_hybrid_motif"/>
</dbReference>
<comment type="subcellular location">
    <subcellularLocation>
        <location evidence="2">Cell envelope</location>
    </subcellularLocation>
</comment>
<dbReference type="Gene3D" id="3.10.450.350">
    <property type="match status" value="2"/>
</dbReference>
<dbReference type="PROSITE" id="PS51782">
    <property type="entry name" value="LYSM"/>
    <property type="match status" value="1"/>
</dbReference>
<evidence type="ECO:0000313" key="10">
    <source>
        <dbReference type="Proteomes" id="UP001500604"/>
    </source>
</evidence>
<dbReference type="CDD" id="cd00118">
    <property type="entry name" value="LysM"/>
    <property type="match status" value="1"/>
</dbReference>
<evidence type="ECO:0000256" key="3">
    <source>
        <dbReference type="ARBA" id="ARBA00022670"/>
    </source>
</evidence>
<keyword evidence="7" id="KW-0482">Metalloprotease</keyword>
<evidence type="ECO:0000256" key="1">
    <source>
        <dbReference type="ARBA" id="ARBA00001947"/>
    </source>
</evidence>
<keyword evidence="4" id="KW-0479">Metal-binding</keyword>
<evidence type="ECO:0000256" key="5">
    <source>
        <dbReference type="ARBA" id="ARBA00022801"/>
    </source>
</evidence>
<dbReference type="SUPFAM" id="SSF51261">
    <property type="entry name" value="Duplicated hybrid motif"/>
    <property type="match status" value="1"/>
</dbReference>
<dbReference type="PANTHER" id="PTHR21666:SF288">
    <property type="entry name" value="CELL DIVISION PROTEIN YTFB"/>
    <property type="match status" value="1"/>
</dbReference>
<gene>
    <name evidence="9" type="ORF">GCM10023116_32030</name>
</gene>
<reference evidence="10" key="1">
    <citation type="journal article" date="2019" name="Int. J. Syst. Evol. Microbiol.">
        <title>The Global Catalogue of Microorganisms (GCM) 10K type strain sequencing project: providing services to taxonomists for standard genome sequencing and annotation.</title>
        <authorList>
            <consortium name="The Broad Institute Genomics Platform"/>
            <consortium name="The Broad Institute Genome Sequencing Center for Infectious Disease"/>
            <person name="Wu L."/>
            <person name="Ma J."/>
        </authorList>
    </citation>
    <scope>NUCLEOTIDE SEQUENCE [LARGE SCALE GENOMIC DNA]</scope>
    <source>
        <strain evidence="10">JCM 17805</strain>
    </source>
</reference>
<comment type="cofactor">
    <cofactor evidence="1">
        <name>Zn(2+)</name>
        <dbReference type="ChEBI" id="CHEBI:29105"/>
    </cofactor>
</comment>
<dbReference type="InterPro" id="IPR050570">
    <property type="entry name" value="Cell_wall_metabolism_enzyme"/>
</dbReference>
<evidence type="ECO:0000256" key="7">
    <source>
        <dbReference type="ARBA" id="ARBA00023049"/>
    </source>
</evidence>
<dbReference type="PANTHER" id="PTHR21666">
    <property type="entry name" value="PEPTIDASE-RELATED"/>
    <property type="match status" value="1"/>
</dbReference>
<accession>A0ABP8V6Q2</accession>
<dbReference type="CDD" id="cd12797">
    <property type="entry name" value="M23_peptidase"/>
    <property type="match status" value="1"/>
</dbReference>
<dbReference type="Pfam" id="PF19425">
    <property type="entry name" value="Csd3_N2"/>
    <property type="match status" value="1"/>
</dbReference>
<evidence type="ECO:0000256" key="6">
    <source>
        <dbReference type="ARBA" id="ARBA00022833"/>
    </source>
</evidence>
<evidence type="ECO:0000313" key="9">
    <source>
        <dbReference type="EMBL" id="GAA4650920.1"/>
    </source>
</evidence>
<keyword evidence="3" id="KW-0645">Protease</keyword>
<feature type="domain" description="LysM" evidence="8">
    <location>
        <begin position="66"/>
        <end position="114"/>
    </location>
</feature>
<protein>
    <submittedName>
        <fullName evidence="9">Peptidoglycan DD-metalloendopeptidase family protein</fullName>
    </submittedName>
</protein>
<keyword evidence="10" id="KW-1185">Reference proteome</keyword>
<dbReference type="Gene3D" id="2.70.70.10">
    <property type="entry name" value="Glucose Permease (Domain IIA)"/>
    <property type="match status" value="1"/>
</dbReference>
<dbReference type="InterPro" id="IPR016047">
    <property type="entry name" value="M23ase_b-sheet_dom"/>
</dbReference>
<sequence>MAVVSLLLIIVPSEPVSAKRTEIPLAIETPESLAEIIDNNLTQPPAAGNNATQKTAVPVAPSIDWKHVTIKSGDTLSVIFSKQGLSANTLHKLVSSSKEGKSLASIRPGQTLEFGFIDGELQQLRYVRTRLESLHFTRSGDSFTADEVIRKPEIRQNHVVGVIKDSLFLSANRAGLPDKLTMELANIFGWDIDFVLDIRSNDSFSLIYEEKFLDGKSIGYGNILAAEFQNRGETYRAIRYTDSKGKTDYYSPEGESLRKSFIRTPVDFTRISSGYNPNRKHPIFKTDRPHRAVDYAAPSGTPIKASGDGTIHFAGKQRGYGNVVYINHPNSITTVYAHMRNIRQGMRKGVRVKQGQIIGYVGMTGYATGPHLHYEFRVNGVHRNPLKVKLPDAKPLPKSEMAHFGRITRVMLAELETRQSSTLLAAKSNNK</sequence>
<evidence type="ECO:0000259" key="8">
    <source>
        <dbReference type="PROSITE" id="PS51782"/>
    </source>
</evidence>
<dbReference type="Pfam" id="PF04225">
    <property type="entry name" value="LysM_OapA"/>
    <property type="match status" value="1"/>
</dbReference>
<organism evidence="9 10">
    <name type="scientific">Kistimonas scapharcae</name>
    <dbReference type="NCBI Taxonomy" id="1036133"/>
    <lineage>
        <taxon>Bacteria</taxon>
        <taxon>Pseudomonadati</taxon>
        <taxon>Pseudomonadota</taxon>
        <taxon>Gammaproteobacteria</taxon>
        <taxon>Oceanospirillales</taxon>
        <taxon>Endozoicomonadaceae</taxon>
        <taxon>Kistimonas</taxon>
    </lineage>
</organism>
<evidence type="ECO:0000256" key="4">
    <source>
        <dbReference type="ARBA" id="ARBA00022723"/>
    </source>
</evidence>
<proteinExistence type="predicted"/>
<dbReference type="EMBL" id="BAABFL010000427">
    <property type="protein sequence ID" value="GAA4650920.1"/>
    <property type="molecule type" value="Genomic_DNA"/>
</dbReference>
<comment type="caution">
    <text evidence="9">The sequence shown here is derived from an EMBL/GenBank/DDBJ whole genome shotgun (WGS) entry which is preliminary data.</text>
</comment>
<dbReference type="InterPro" id="IPR018392">
    <property type="entry name" value="LysM"/>
</dbReference>
<dbReference type="InterPro" id="IPR045834">
    <property type="entry name" value="Csd3_N2"/>
</dbReference>
<dbReference type="Proteomes" id="UP001500604">
    <property type="component" value="Unassembled WGS sequence"/>
</dbReference>
<keyword evidence="5" id="KW-0378">Hydrolase</keyword>
<keyword evidence="6" id="KW-0862">Zinc</keyword>
<dbReference type="InterPro" id="IPR007340">
    <property type="entry name" value="LysM_Opacity-associatedA"/>
</dbReference>